<keyword evidence="4 8" id="KW-0863">Zinc-finger</keyword>
<dbReference type="CDD" id="cd16100">
    <property type="entry name" value="ARID"/>
    <property type="match status" value="1"/>
</dbReference>
<sequence>MMAIVPALPGGSGGANGGGKDGGRNNGNGSGGSNGGASGSGTGKSGNKILLKSSSRMAAAAAASNAPSTTSSSRASPALAPAPSQTGAGSSSSSIPTRTRMGGQSNAGSGSGGSNSGPMPPLSGMRSAPLDLNSVERRGQPTASKETGKRKDRPHGLEEAPTYRPTEEEWKDPMAYMRKITPEAQEYGICKIIPPDSWNPPFAIDTQRFHFQTRKQELNSVEGSTRVNLGYLEGLFKYHKNMGNTLTRLPYVDKKPLDLYQLKKAVDSRGGFDMVCRLKKWAEIGRDLGYSGKIMSSLSTSLKNSYQKWLCPYEDYLRLAKPGVHQQLEIENGGPFTPSPAASPMARSNVNTPSSVPGAASPARNASDALQASVAGSGRNTPGTANNTPPPADSKEGLGPAHPLKRQLAAGDPETPTKEESAAEGEEEGSGSRRSKRLKKEAVPRVAGSYMSLLRPQQPRIPRDDNSDPRESCEHCGKTENAGFLMVCESCDHAYHGKCVDPPINTKPTGEWNCPRCLVGDNQYGFEDGGLYSLKQFQEKAFEFKQSYFEDKMPFDSNLNCHRPITEDDVEREFWRLVSSIDDTVEVEYGADIHCTTHGSGFPTIEKNPSEPYSTDPWNLNMLPLHPESLFRYIKSDISGMTVPWVYVGMIFSTFCWHNEDHYAYSANYQHFGATKTWYGIPGADAEKFENAMREAVPDLFETQPDLLFQLVTLLPPEKLKEAGVRVYAVDQRAGQLVITFPQAYHAGFNHGFNFNEAVNFAPNDWEPFGLAGVDRLQQFRRQPCFSHEELLCTAADDVLSAATGPLTISTAKWLSPALERIRTREENSRNAFLAKHYEIPHHCPLVGRDTGVGRRHGESTNQSCSLDIVINDADVPEEEYQCFFCKGFTYLSRFKCVKTGKVLCLQHAGFNHCCTAREASRFLGESHFVVYRKSSDDIEAMCKKIAEKAAQPEAWEEKYVKVLEEDATPSLKTLRAILNEGERIPFDLPSLPVLREFVDRCNHWVEEATTYIVRKQQNRRKTETRKSISAASSGEAAAGSNSASTSTAAAGASGSAAATDSTTTAATDEKDKEKETRNISNIYRLLDEAAQIGFECPEIQLLQQRADAIKIFQEDAKRALMHVSTQTVDTIENLLDEGHSFNVDVPELEMLTRFVDQLKWNKKAETSRNEYMALDEVVKMLEEGQRVGIPAYNNSMMFYEGQAAAGRQWETKAKELLNAEAVHYPQLEALSNQATSGSIPVTAATLAAIDQILHKHRDAHRQVMDLNSRCHEAEYKNRPKFSEVLALMEKIEDLQSKPTGTHELEREQKRNEDWIRKGKRIFGKTNAPLYILKSHLEYVRDRNKDCFDTQDDKPREPAEPASREPSPDEDSAAYRNAKLREVFCICRRTEAGMMIECEVCHEWYHGKCLKIARGKVKEDDKYTCPICDWRVKIPRDAARPDLESLINLFNEIPSLPFQPGEEQILGEIIQGAMDFRAKVEDYLDPNLTSESDAIKQRFYLRKIEGAEILLTRETNFLRQTLHKRFPVAPDPPPLIEESKSTRKPRPTKLQKMMAQYQVDDPDDLPELVKLRANSSRRKMLAAGTAAEAAAASFRSSGLMMPLAPATAQGSPQDGPSSAGSNAQRSDSQQSPPASATDASGFRRSSTGSSSYNSGTFNSFGKKQVQQQQPSQVVQTQPQMQQQQRQPLDRHSTVMSFDDDKSKKSVSEPGRPSSVGHTRAGSDSWNAAASTSVQAQAPRTSLPPRGLFDFVPSSSTKETSKDAGPDRMDVDSGAGAK</sequence>
<dbReference type="InterPro" id="IPR003347">
    <property type="entry name" value="JmjC_dom"/>
</dbReference>
<feature type="compositionally biased region" description="Polar residues" evidence="9">
    <location>
        <begin position="1608"/>
        <end position="1638"/>
    </location>
</feature>
<dbReference type="CDD" id="cd15518">
    <property type="entry name" value="PHD_Ecm5p_Lid2p_like"/>
    <property type="match status" value="1"/>
</dbReference>
<name>A0ABR3YQ50_9PEZI</name>
<dbReference type="InterPro" id="IPR001965">
    <property type="entry name" value="Znf_PHD"/>
</dbReference>
<feature type="compositionally biased region" description="Polar residues" evidence="9">
    <location>
        <begin position="346"/>
        <end position="355"/>
    </location>
</feature>
<dbReference type="Gene3D" id="1.10.150.60">
    <property type="entry name" value="ARID DNA-binding domain"/>
    <property type="match status" value="1"/>
</dbReference>
<evidence type="ECO:0000256" key="7">
    <source>
        <dbReference type="ARBA" id="ARBA00023242"/>
    </source>
</evidence>
<dbReference type="PROSITE" id="PS51184">
    <property type="entry name" value="JMJC"/>
    <property type="match status" value="1"/>
</dbReference>
<feature type="region of interest" description="Disordered" evidence="9">
    <location>
        <begin position="1528"/>
        <end position="1550"/>
    </location>
</feature>
<feature type="region of interest" description="Disordered" evidence="9">
    <location>
        <begin position="330"/>
        <end position="470"/>
    </location>
</feature>
<dbReference type="InterPro" id="IPR004198">
    <property type="entry name" value="Znf_C5HC2"/>
</dbReference>
<feature type="domain" description="RING-type" evidence="11">
    <location>
        <begin position="473"/>
        <end position="517"/>
    </location>
</feature>
<dbReference type="PANTHER" id="PTHR10694">
    <property type="entry name" value="LYSINE-SPECIFIC DEMETHYLASE"/>
    <property type="match status" value="1"/>
</dbReference>
<reference evidence="15 16" key="1">
    <citation type="journal article" date="2024" name="IMA Fungus">
        <title>IMA Genome - F19 : A genome assembly and annotation guide to empower mycologists, including annotated draft genome sequences of Ceratocystis pirilliformis, Diaporthe australafricana, Fusarium ophioides, Paecilomyces lecythidis, and Sporothrix stenoceras.</title>
        <authorList>
            <person name="Aylward J."/>
            <person name="Wilson A.M."/>
            <person name="Visagie C.M."/>
            <person name="Spraker J."/>
            <person name="Barnes I."/>
            <person name="Buitendag C."/>
            <person name="Ceriani C."/>
            <person name="Del Mar Angel L."/>
            <person name="du Plessis D."/>
            <person name="Fuchs T."/>
            <person name="Gasser K."/>
            <person name="Kramer D."/>
            <person name="Li W."/>
            <person name="Munsamy K."/>
            <person name="Piso A."/>
            <person name="Price J.L."/>
            <person name="Sonnekus B."/>
            <person name="Thomas C."/>
            <person name="van der Nest A."/>
            <person name="van Dijk A."/>
            <person name="van Heerden A."/>
            <person name="van Vuuren N."/>
            <person name="Yilmaz N."/>
            <person name="Duong T.A."/>
            <person name="van der Merwe N.A."/>
            <person name="Wingfield M.J."/>
            <person name="Wingfield B.D."/>
        </authorList>
    </citation>
    <scope>NUCLEOTIDE SEQUENCE [LARGE SCALE GENOMIC DNA]</scope>
    <source>
        <strain evidence="15 16">CMW 5346</strain>
    </source>
</reference>
<feature type="domain" description="JmjC" evidence="14">
    <location>
        <begin position="612"/>
        <end position="778"/>
    </location>
</feature>
<evidence type="ECO:0000256" key="9">
    <source>
        <dbReference type="SAM" id="MobiDB-lite"/>
    </source>
</evidence>
<keyword evidence="16" id="KW-1185">Reference proteome</keyword>
<dbReference type="InterPro" id="IPR001841">
    <property type="entry name" value="Znf_RING"/>
</dbReference>
<keyword evidence="3" id="KW-0677">Repeat</keyword>
<dbReference type="Pfam" id="PF02375">
    <property type="entry name" value="JmjN"/>
    <property type="match status" value="1"/>
</dbReference>
<dbReference type="InterPro" id="IPR019787">
    <property type="entry name" value="Znf_PHD-finger"/>
</dbReference>
<evidence type="ECO:0000313" key="16">
    <source>
        <dbReference type="Proteomes" id="UP001583186"/>
    </source>
</evidence>
<organism evidence="15 16">
    <name type="scientific">Sporothrix stenoceras</name>
    <dbReference type="NCBI Taxonomy" id="5173"/>
    <lineage>
        <taxon>Eukaryota</taxon>
        <taxon>Fungi</taxon>
        <taxon>Dikarya</taxon>
        <taxon>Ascomycota</taxon>
        <taxon>Pezizomycotina</taxon>
        <taxon>Sordariomycetes</taxon>
        <taxon>Sordariomycetidae</taxon>
        <taxon>Ophiostomatales</taxon>
        <taxon>Ophiostomataceae</taxon>
        <taxon>Sporothrix</taxon>
    </lineage>
</organism>
<evidence type="ECO:0000259" key="14">
    <source>
        <dbReference type="PROSITE" id="PS51184"/>
    </source>
</evidence>
<dbReference type="PROSITE" id="PS01359">
    <property type="entry name" value="ZF_PHD_1"/>
    <property type="match status" value="2"/>
</dbReference>
<evidence type="ECO:0000256" key="6">
    <source>
        <dbReference type="ARBA" id="ARBA00023004"/>
    </source>
</evidence>
<evidence type="ECO:0000256" key="5">
    <source>
        <dbReference type="ARBA" id="ARBA00022833"/>
    </source>
</evidence>
<evidence type="ECO:0000256" key="1">
    <source>
        <dbReference type="ARBA" id="ARBA00004123"/>
    </source>
</evidence>
<dbReference type="SMART" id="SM00545">
    <property type="entry name" value="JmjN"/>
    <property type="match status" value="1"/>
</dbReference>
<keyword evidence="7" id="KW-0539">Nucleus</keyword>
<dbReference type="SUPFAM" id="SSF57903">
    <property type="entry name" value="FYVE/PHD zinc finger"/>
    <property type="match status" value="2"/>
</dbReference>
<protein>
    <recommendedName>
        <fullName evidence="17">Histone demethylase JARID1</fullName>
    </recommendedName>
</protein>
<dbReference type="SMART" id="SM00249">
    <property type="entry name" value="PHD"/>
    <property type="match status" value="2"/>
</dbReference>
<dbReference type="InterPro" id="IPR013083">
    <property type="entry name" value="Znf_RING/FYVE/PHD"/>
</dbReference>
<feature type="compositionally biased region" description="Basic and acidic residues" evidence="9">
    <location>
        <begin position="1347"/>
        <end position="1367"/>
    </location>
</feature>
<evidence type="ECO:0000259" key="13">
    <source>
        <dbReference type="PROSITE" id="PS51183"/>
    </source>
</evidence>
<dbReference type="Pfam" id="PF02928">
    <property type="entry name" value="zf-C5HC2"/>
    <property type="match status" value="1"/>
</dbReference>
<proteinExistence type="predicted"/>
<feature type="domain" description="JmjN" evidence="13">
    <location>
        <begin position="160"/>
        <end position="201"/>
    </location>
</feature>
<dbReference type="Gene3D" id="2.60.120.650">
    <property type="entry name" value="Cupin"/>
    <property type="match status" value="1"/>
</dbReference>
<dbReference type="InterPro" id="IPR001606">
    <property type="entry name" value="ARID_dom"/>
</dbReference>
<dbReference type="Pfam" id="PF01388">
    <property type="entry name" value="ARID"/>
    <property type="match status" value="1"/>
</dbReference>
<gene>
    <name evidence="15" type="ORF">Sste5346_008505</name>
</gene>
<dbReference type="InterPro" id="IPR013637">
    <property type="entry name" value="Lys_sp_deMease-like_dom"/>
</dbReference>
<dbReference type="SUPFAM" id="SSF46774">
    <property type="entry name" value="ARID-like"/>
    <property type="match status" value="1"/>
</dbReference>
<feature type="compositionally biased region" description="Polar residues" evidence="9">
    <location>
        <begin position="1721"/>
        <end position="1739"/>
    </location>
</feature>
<keyword evidence="6" id="KW-0408">Iron</keyword>
<feature type="region of interest" description="Disordered" evidence="9">
    <location>
        <begin position="1603"/>
        <end position="1777"/>
    </location>
</feature>
<dbReference type="Pfam" id="PF02373">
    <property type="entry name" value="JmjC"/>
    <property type="match status" value="1"/>
</dbReference>
<dbReference type="EMBL" id="JAWCUI010000066">
    <property type="protein sequence ID" value="KAL1890069.1"/>
    <property type="molecule type" value="Genomic_DNA"/>
</dbReference>
<feature type="compositionally biased region" description="Basic and acidic residues" evidence="9">
    <location>
        <begin position="146"/>
        <end position="158"/>
    </location>
</feature>
<dbReference type="PROSITE" id="PS50016">
    <property type="entry name" value="ZF_PHD_2"/>
    <property type="match status" value="2"/>
</dbReference>
<feature type="compositionally biased region" description="Low complexity" evidence="9">
    <location>
        <begin position="1030"/>
        <end position="1067"/>
    </location>
</feature>
<evidence type="ECO:0000256" key="4">
    <source>
        <dbReference type="ARBA" id="ARBA00022771"/>
    </source>
</evidence>
<feature type="compositionally biased region" description="Low complexity" evidence="9">
    <location>
        <begin position="53"/>
        <end position="94"/>
    </location>
</feature>
<evidence type="ECO:0000259" key="11">
    <source>
        <dbReference type="PROSITE" id="PS50089"/>
    </source>
</evidence>
<feature type="region of interest" description="Disordered" evidence="9">
    <location>
        <begin position="1"/>
        <end position="169"/>
    </location>
</feature>
<evidence type="ECO:0008006" key="17">
    <source>
        <dbReference type="Google" id="ProtNLM"/>
    </source>
</evidence>
<evidence type="ECO:0000256" key="2">
    <source>
        <dbReference type="ARBA" id="ARBA00022723"/>
    </source>
</evidence>
<dbReference type="InterPro" id="IPR036431">
    <property type="entry name" value="ARID_dom_sf"/>
</dbReference>
<feature type="domain" description="PHD-type" evidence="10">
    <location>
        <begin position="1382"/>
        <end position="1431"/>
    </location>
</feature>
<evidence type="ECO:0000256" key="8">
    <source>
        <dbReference type="PROSITE-ProRule" id="PRU00175"/>
    </source>
</evidence>
<feature type="compositionally biased region" description="Basic and acidic residues" evidence="9">
    <location>
        <begin position="1758"/>
        <end position="1770"/>
    </location>
</feature>
<accession>A0ABR3YQ50</accession>
<dbReference type="SMART" id="SM00501">
    <property type="entry name" value="BRIGHT"/>
    <property type="match status" value="1"/>
</dbReference>
<dbReference type="Pfam" id="PF08429">
    <property type="entry name" value="PLU-1"/>
    <property type="match status" value="1"/>
</dbReference>
<evidence type="ECO:0000256" key="3">
    <source>
        <dbReference type="ARBA" id="ARBA00022737"/>
    </source>
</evidence>
<dbReference type="PROSITE" id="PS50089">
    <property type="entry name" value="ZF_RING_2"/>
    <property type="match status" value="1"/>
</dbReference>
<comment type="subcellular location">
    <subcellularLocation>
        <location evidence="1">Nucleus</location>
    </subcellularLocation>
</comment>
<dbReference type="SMART" id="SM01014">
    <property type="entry name" value="ARID"/>
    <property type="match status" value="1"/>
</dbReference>
<dbReference type="SMART" id="SM00558">
    <property type="entry name" value="JmjC"/>
    <property type="match status" value="1"/>
</dbReference>
<feature type="compositionally biased region" description="Gly residues" evidence="9">
    <location>
        <begin position="10"/>
        <end position="44"/>
    </location>
</feature>
<keyword evidence="2" id="KW-0479">Metal-binding</keyword>
<feature type="compositionally biased region" description="Basic and acidic residues" evidence="9">
    <location>
        <begin position="1687"/>
        <end position="1706"/>
    </location>
</feature>
<dbReference type="InterPro" id="IPR003349">
    <property type="entry name" value="JmjN"/>
</dbReference>
<dbReference type="Pfam" id="PF00628">
    <property type="entry name" value="PHD"/>
    <property type="match status" value="2"/>
</dbReference>
<dbReference type="PROSITE" id="PS51011">
    <property type="entry name" value="ARID"/>
    <property type="match status" value="1"/>
</dbReference>
<feature type="domain" description="ARID" evidence="12">
    <location>
        <begin position="225"/>
        <end position="318"/>
    </location>
</feature>
<feature type="compositionally biased region" description="Low complexity" evidence="9">
    <location>
        <begin position="1640"/>
        <end position="1686"/>
    </location>
</feature>
<evidence type="ECO:0000313" key="15">
    <source>
        <dbReference type="EMBL" id="KAL1890069.1"/>
    </source>
</evidence>
<dbReference type="Proteomes" id="UP001583186">
    <property type="component" value="Unassembled WGS sequence"/>
</dbReference>
<feature type="region of interest" description="Disordered" evidence="9">
    <location>
        <begin position="1017"/>
        <end position="1075"/>
    </location>
</feature>
<evidence type="ECO:0000259" key="10">
    <source>
        <dbReference type="PROSITE" id="PS50016"/>
    </source>
</evidence>
<dbReference type="SUPFAM" id="SSF51197">
    <property type="entry name" value="Clavaminate synthase-like"/>
    <property type="match status" value="1"/>
</dbReference>
<feature type="region of interest" description="Disordered" evidence="9">
    <location>
        <begin position="1347"/>
        <end position="1372"/>
    </location>
</feature>
<dbReference type="PANTHER" id="PTHR10694:SF33">
    <property type="entry name" value="LYSINE-SPECIFIC DEMETHYLASE 5"/>
    <property type="match status" value="1"/>
</dbReference>
<feature type="compositionally biased region" description="Basic and acidic residues" evidence="9">
    <location>
        <begin position="461"/>
        <end position="470"/>
    </location>
</feature>
<dbReference type="InterPro" id="IPR011011">
    <property type="entry name" value="Znf_FYVE_PHD"/>
</dbReference>
<evidence type="ECO:0000259" key="12">
    <source>
        <dbReference type="PROSITE" id="PS51011"/>
    </source>
</evidence>
<dbReference type="Gene3D" id="3.30.40.10">
    <property type="entry name" value="Zinc/RING finger domain, C3HC4 (zinc finger)"/>
    <property type="match status" value="1"/>
</dbReference>
<comment type="caution">
    <text evidence="15">The sequence shown here is derived from an EMBL/GenBank/DDBJ whole genome shotgun (WGS) entry which is preliminary data.</text>
</comment>
<feature type="domain" description="PHD-type" evidence="10">
    <location>
        <begin position="470"/>
        <end position="520"/>
    </location>
</feature>
<keyword evidence="5" id="KW-0862">Zinc</keyword>
<dbReference type="PROSITE" id="PS51183">
    <property type="entry name" value="JMJN"/>
    <property type="match status" value="1"/>
</dbReference>
<dbReference type="InterPro" id="IPR019786">
    <property type="entry name" value="Zinc_finger_PHD-type_CS"/>
</dbReference>